<evidence type="ECO:0000313" key="2">
    <source>
        <dbReference type="Proteomes" id="UP001319883"/>
    </source>
</evidence>
<dbReference type="InterPro" id="IPR013398">
    <property type="entry name" value="CRISPR-assoc_prot_Csy2"/>
</dbReference>
<dbReference type="Pfam" id="PF09614">
    <property type="entry name" value="Cas_Csy2"/>
    <property type="match status" value="1"/>
</dbReference>
<name>A0ABS7WWM9_9GAMM</name>
<accession>A0ABS7WWM9</accession>
<dbReference type="EMBL" id="JAGXFD010000001">
    <property type="protein sequence ID" value="MBZ9567020.1"/>
    <property type="molecule type" value="Genomic_DNA"/>
</dbReference>
<sequence length="295" mass="33016">MSFLVLPHLKVQSANALACGFIVNASPVMAITQFVHNLMVRHLECDVLGVAVRHHHAEHQALEDVAYDVLPHQRRSALLVNEQDYVGKGTKGPTLSAQPTASCNLELSLLIEYEGLLDESMLLPFLRKARLAGGQLLDYRTPINVDDVNTAIRSLGDNGFWLIERPDLIDETDPLGSTFAAIERNALPAQRAESLQSKTPELHNRPLHEVSHAWVVPTVLGYLAITDFAEREGVRLQMQPNDSTLQHTLHAYAEPLLGMVQYVPARQLNKQVPYWRQHWLDSHTFVVQCHPESIG</sequence>
<dbReference type="Proteomes" id="UP001319883">
    <property type="component" value="Unassembled WGS sequence"/>
</dbReference>
<comment type="caution">
    <text evidence="1">The sequence shown here is derived from an EMBL/GenBank/DDBJ whole genome shotgun (WGS) entry which is preliminary data.</text>
</comment>
<proteinExistence type="predicted"/>
<protein>
    <submittedName>
        <fullName evidence="1">Uncharacterized protein</fullName>
    </submittedName>
</protein>
<dbReference type="RefSeq" id="WP_224416033.1">
    <property type="nucleotide sequence ID" value="NZ_JAGXFC010000001.1"/>
</dbReference>
<gene>
    <name evidence="1" type="ORF">KGQ91_04865</name>
</gene>
<reference evidence="1 2" key="1">
    <citation type="submission" date="2021-05" db="EMBL/GenBank/DDBJ databases">
        <title>Petroleum and Energy Research Collection (APPE): ex situ preservation of microbial diversity associated with the oil industry and exploitation of its biotechnological potential.</title>
        <authorList>
            <person name="Paixao C.T.M."/>
            <person name="Gomes M.B."/>
            <person name="Oliveira V.M."/>
        </authorList>
    </citation>
    <scope>NUCLEOTIDE SEQUENCE [LARGE SCALE GENOMIC DNA]</scope>
    <source>
        <strain evidence="1 2">LIT2</strain>
    </source>
</reference>
<evidence type="ECO:0000313" key="1">
    <source>
        <dbReference type="EMBL" id="MBZ9567020.1"/>
    </source>
</evidence>
<keyword evidence="2" id="KW-1185">Reference proteome</keyword>
<organism evidence="1 2">
    <name type="scientific">Modicisalibacter tunisiensis</name>
    <dbReference type="NCBI Taxonomy" id="390637"/>
    <lineage>
        <taxon>Bacteria</taxon>
        <taxon>Pseudomonadati</taxon>
        <taxon>Pseudomonadota</taxon>
        <taxon>Gammaproteobacteria</taxon>
        <taxon>Oceanospirillales</taxon>
        <taxon>Halomonadaceae</taxon>
        <taxon>Modicisalibacter</taxon>
    </lineage>
</organism>